<feature type="transmembrane region" description="Helical" evidence="1">
    <location>
        <begin position="98"/>
        <end position="120"/>
    </location>
</feature>
<evidence type="ECO:0000313" key="6">
    <source>
        <dbReference type="Proteomes" id="UP000663829"/>
    </source>
</evidence>
<evidence type="ECO:0000313" key="3">
    <source>
        <dbReference type="EMBL" id="CAF1119711.1"/>
    </source>
</evidence>
<dbReference type="EMBL" id="CAJOBA010016721">
    <property type="protein sequence ID" value="CAF3892612.1"/>
    <property type="molecule type" value="Genomic_DNA"/>
</dbReference>
<keyword evidence="6" id="KW-1185">Reference proteome</keyword>
<evidence type="ECO:0000256" key="1">
    <source>
        <dbReference type="SAM" id="Phobius"/>
    </source>
</evidence>
<keyword evidence="1" id="KW-0812">Transmembrane</keyword>
<dbReference type="Proteomes" id="UP000663829">
    <property type="component" value="Unassembled WGS sequence"/>
</dbReference>
<organism evidence="2 6">
    <name type="scientific">Didymodactylos carnosus</name>
    <dbReference type="NCBI Taxonomy" id="1234261"/>
    <lineage>
        <taxon>Eukaryota</taxon>
        <taxon>Metazoa</taxon>
        <taxon>Spiralia</taxon>
        <taxon>Gnathifera</taxon>
        <taxon>Rotifera</taxon>
        <taxon>Eurotatoria</taxon>
        <taxon>Bdelloidea</taxon>
        <taxon>Philodinida</taxon>
        <taxon>Philodinidae</taxon>
        <taxon>Didymodactylos</taxon>
    </lineage>
</organism>
<name>A0A814IDA8_9BILA</name>
<dbReference type="Proteomes" id="UP000681722">
    <property type="component" value="Unassembled WGS sequence"/>
</dbReference>
<sequence length="178" mass="21147">MGNGLFSEISEVVEKSVSRIINQIDPSVLKFKNNSLDIINTVEQRVYSYLDKAVNNLYTNLFLWLFLTVIFILLFVLFLNVFNQLLEKYQFDIEVRKCLALFITTIVIVWLLAAAILSTHLKGRIELYTLKLIFLTVLCLLTFVMVIAWLRYICIYRQHLWPFIRRNFWPNRKNRFDG</sequence>
<evidence type="ECO:0000313" key="5">
    <source>
        <dbReference type="EMBL" id="CAF3892612.1"/>
    </source>
</evidence>
<proteinExistence type="predicted"/>
<reference evidence="2" key="1">
    <citation type="submission" date="2021-02" db="EMBL/GenBank/DDBJ databases">
        <authorList>
            <person name="Nowell W R."/>
        </authorList>
    </citation>
    <scope>NUCLEOTIDE SEQUENCE</scope>
</reference>
<dbReference type="EMBL" id="CAJOBC010003593">
    <property type="protein sequence ID" value="CAF3791601.1"/>
    <property type="molecule type" value="Genomic_DNA"/>
</dbReference>
<keyword evidence="1" id="KW-1133">Transmembrane helix</keyword>
<evidence type="ECO:0000313" key="2">
    <source>
        <dbReference type="EMBL" id="CAF1020184.1"/>
    </source>
</evidence>
<keyword evidence="1" id="KW-0472">Membrane</keyword>
<protein>
    <submittedName>
        <fullName evidence="2">Uncharacterized protein</fullName>
    </submittedName>
</protein>
<dbReference type="OrthoDB" id="10052525at2759"/>
<dbReference type="EMBL" id="CAJNOQ010003593">
    <property type="protein sequence ID" value="CAF1020184.1"/>
    <property type="molecule type" value="Genomic_DNA"/>
</dbReference>
<feature type="transmembrane region" description="Helical" evidence="1">
    <location>
        <begin position="61"/>
        <end position="86"/>
    </location>
</feature>
<gene>
    <name evidence="2" type="ORF">GPM918_LOCUS14736</name>
    <name evidence="3" type="ORF">OVA965_LOCUS20121</name>
    <name evidence="4" type="ORF">SRO942_LOCUS14736</name>
    <name evidence="5" type="ORF">TMI583_LOCUS20401</name>
</gene>
<dbReference type="AlphaFoldDB" id="A0A814IDA8"/>
<dbReference type="EMBL" id="CAJNOK010010592">
    <property type="protein sequence ID" value="CAF1119711.1"/>
    <property type="molecule type" value="Genomic_DNA"/>
</dbReference>
<evidence type="ECO:0000313" key="4">
    <source>
        <dbReference type="EMBL" id="CAF3791601.1"/>
    </source>
</evidence>
<dbReference type="Proteomes" id="UP000682733">
    <property type="component" value="Unassembled WGS sequence"/>
</dbReference>
<dbReference type="Proteomes" id="UP000677228">
    <property type="component" value="Unassembled WGS sequence"/>
</dbReference>
<feature type="transmembrane region" description="Helical" evidence="1">
    <location>
        <begin position="132"/>
        <end position="156"/>
    </location>
</feature>
<comment type="caution">
    <text evidence="2">The sequence shown here is derived from an EMBL/GenBank/DDBJ whole genome shotgun (WGS) entry which is preliminary data.</text>
</comment>
<accession>A0A814IDA8</accession>